<dbReference type="InterPro" id="IPR013096">
    <property type="entry name" value="Cupin_2"/>
</dbReference>
<comment type="caution">
    <text evidence="2">The sequence shown here is derived from an EMBL/GenBank/DDBJ whole genome shotgun (WGS) entry which is preliminary data.</text>
</comment>
<dbReference type="Pfam" id="PF07883">
    <property type="entry name" value="Cupin_2"/>
    <property type="match status" value="1"/>
</dbReference>
<name>A0A972J9Q5_9RHOO</name>
<evidence type="ECO:0000259" key="1">
    <source>
        <dbReference type="Pfam" id="PF07883"/>
    </source>
</evidence>
<keyword evidence="3" id="KW-1185">Reference proteome</keyword>
<protein>
    <submittedName>
        <fullName evidence="2">Cupin</fullName>
    </submittedName>
</protein>
<reference evidence="2" key="1">
    <citation type="submission" date="2019-12" db="EMBL/GenBank/DDBJ databases">
        <title>Comparative genomics gives insights into the taxonomy of the Azoarcus-Aromatoleum group and reveals separate origins of nif in the plant-associated Azoarcus and non-plant-associated Aromatoleum sub-groups.</title>
        <authorList>
            <person name="Lafos M."/>
            <person name="Maluk M."/>
            <person name="Batista M."/>
            <person name="Junghare M."/>
            <person name="Carmona M."/>
            <person name="Faoro H."/>
            <person name="Cruz L.M."/>
            <person name="Battistoni F."/>
            <person name="De Souza E."/>
            <person name="Pedrosa F."/>
            <person name="Chen W.-M."/>
            <person name="Poole P.S."/>
            <person name="Dixon R.A."/>
            <person name="James E.K."/>
        </authorList>
    </citation>
    <scope>NUCLEOTIDE SEQUENCE</scope>
    <source>
        <strain evidence="2">NSC3</strain>
    </source>
</reference>
<gene>
    <name evidence="2" type="ORF">GPA21_09565</name>
</gene>
<dbReference type="Gene3D" id="2.60.120.10">
    <property type="entry name" value="Jelly Rolls"/>
    <property type="match status" value="1"/>
</dbReference>
<accession>A0A972J9Q5</accession>
<sequence length="110" mass="11970">MARKHATSGELIDIAPLGASLADTHSSTLIRAEHFEVFRMVLPAGKATPMHEASGLITIQCIEGSVELEAHGRTQLMQPGHLVYLADREPHAVRAIEDSSLLVTIVLHRE</sequence>
<dbReference type="Proteomes" id="UP000599523">
    <property type="component" value="Unassembled WGS sequence"/>
</dbReference>
<dbReference type="RefSeq" id="WP_168987974.1">
    <property type="nucleotide sequence ID" value="NZ_CAWPHM010000272.1"/>
</dbReference>
<dbReference type="EMBL" id="WTVM01000047">
    <property type="protein sequence ID" value="NMG03220.1"/>
    <property type="molecule type" value="Genomic_DNA"/>
</dbReference>
<dbReference type="CDD" id="cd02230">
    <property type="entry name" value="cupin_HP0902-like"/>
    <property type="match status" value="1"/>
</dbReference>
<evidence type="ECO:0000313" key="2">
    <source>
        <dbReference type="EMBL" id="NMG03220.1"/>
    </source>
</evidence>
<dbReference type="InterPro" id="IPR011051">
    <property type="entry name" value="RmlC_Cupin_sf"/>
</dbReference>
<feature type="domain" description="Cupin type-2" evidence="1">
    <location>
        <begin position="39"/>
        <end position="104"/>
    </location>
</feature>
<proteinExistence type="predicted"/>
<dbReference type="AlphaFoldDB" id="A0A972J9Q5"/>
<dbReference type="SUPFAM" id="SSF51182">
    <property type="entry name" value="RmlC-like cupins"/>
    <property type="match status" value="1"/>
</dbReference>
<evidence type="ECO:0000313" key="3">
    <source>
        <dbReference type="Proteomes" id="UP000599523"/>
    </source>
</evidence>
<dbReference type="InterPro" id="IPR014710">
    <property type="entry name" value="RmlC-like_jellyroll"/>
</dbReference>
<organism evidence="2 3">
    <name type="scientific">Azoarcus taiwanensis</name>
    <dbReference type="NCBI Taxonomy" id="666964"/>
    <lineage>
        <taxon>Bacteria</taxon>
        <taxon>Pseudomonadati</taxon>
        <taxon>Pseudomonadota</taxon>
        <taxon>Betaproteobacteria</taxon>
        <taxon>Rhodocyclales</taxon>
        <taxon>Zoogloeaceae</taxon>
        <taxon>Azoarcus</taxon>
    </lineage>
</organism>